<evidence type="ECO:0000256" key="6">
    <source>
        <dbReference type="ARBA" id="ARBA00022833"/>
    </source>
</evidence>
<comment type="similarity">
    <text evidence="3">Belongs to the mannose-6-phosphate isomerase type 1 family.</text>
</comment>
<dbReference type="CDD" id="cd07011">
    <property type="entry name" value="cupin_PMI_type_I_N"/>
    <property type="match status" value="1"/>
</dbReference>
<evidence type="ECO:0000256" key="1">
    <source>
        <dbReference type="ARBA" id="ARBA00000757"/>
    </source>
</evidence>
<reference evidence="10" key="1">
    <citation type="journal article" date="2019" name="Int. J. Syst. Evol. Microbiol.">
        <title>The Global Catalogue of Microorganisms (GCM) 10K type strain sequencing project: providing services to taxonomists for standard genome sequencing and annotation.</title>
        <authorList>
            <consortium name="The Broad Institute Genomics Platform"/>
            <consortium name="The Broad Institute Genome Sequencing Center for Infectious Disease"/>
            <person name="Wu L."/>
            <person name="Ma J."/>
        </authorList>
    </citation>
    <scope>NUCLEOTIDE SEQUENCE [LARGE SCALE GENOMIC DNA]</scope>
    <source>
        <strain evidence="10">JCM 17919</strain>
    </source>
</reference>
<keyword evidence="7 9" id="KW-0413">Isomerase</keyword>
<dbReference type="PANTHER" id="PTHR10309">
    <property type="entry name" value="MANNOSE-6-PHOSPHATE ISOMERASE"/>
    <property type="match status" value="1"/>
</dbReference>
<dbReference type="InterPro" id="IPR014710">
    <property type="entry name" value="RmlC-like_jellyroll"/>
</dbReference>
<dbReference type="Gene3D" id="2.60.120.10">
    <property type="entry name" value="Jelly Rolls"/>
    <property type="match status" value="2"/>
</dbReference>
<dbReference type="EC" id="5.3.1.8" evidence="4"/>
<dbReference type="InterPro" id="IPR016305">
    <property type="entry name" value="Mannose-6-P_Isomerase"/>
</dbReference>
<dbReference type="InterPro" id="IPR001250">
    <property type="entry name" value="Man6P_Isoase-1"/>
</dbReference>
<dbReference type="InterPro" id="IPR018050">
    <property type="entry name" value="Pmannose_isomerase-type1_CS"/>
</dbReference>
<evidence type="ECO:0000313" key="10">
    <source>
        <dbReference type="Proteomes" id="UP001501725"/>
    </source>
</evidence>
<name>A0ABP8H0W6_9BACT</name>
<dbReference type="EMBL" id="BAABGY010000007">
    <property type="protein sequence ID" value="GAA4332813.1"/>
    <property type="molecule type" value="Genomic_DNA"/>
</dbReference>
<comment type="cofactor">
    <cofactor evidence="2">
        <name>Zn(2+)</name>
        <dbReference type="ChEBI" id="CHEBI:29105"/>
    </cofactor>
</comment>
<dbReference type="InterPro" id="IPR011051">
    <property type="entry name" value="RmlC_Cupin_sf"/>
</dbReference>
<evidence type="ECO:0000256" key="5">
    <source>
        <dbReference type="ARBA" id="ARBA00022723"/>
    </source>
</evidence>
<comment type="caution">
    <text evidence="9">The sequence shown here is derived from an EMBL/GenBank/DDBJ whole genome shotgun (WGS) entry which is preliminary data.</text>
</comment>
<feature type="domain" description="Phosphomannose isomerase type I catalytic" evidence="8">
    <location>
        <begin position="10"/>
        <end position="156"/>
    </location>
</feature>
<gene>
    <name evidence="9" type="primary">manA</name>
    <name evidence="9" type="ORF">GCM10023184_25660</name>
</gene>
<evidence type="ECO:0000313" key="9">
    <source>
        <dbReference type="EMBL" id="GAA4332813.1"/>
    </source>
</evidence>
<protein>
    <recommendedName>
        <fullName evidence="4">mannose-6-phosphate isomerase</fullName>
        <ecNumber evidence="4">5.3.1.8</ecNumber>
    </recommendedName>
</protein>
<dbReference type="RefSeq" id="WP_345256148.1">
    <property type="nucleotide sequence ID" value="NZ_BAABGY010000007.1"/>
</dbReference>
<evidence type="ECO:0000256" key="2">
    <source>
        <dbReference type="ARBA" id="ARBA00001947"/>
    </source>
</evidence>
<keyword evidence="5" id="KW-0479">Metal-binding</keyword>
<sequence length="404" mass="44331">MSTQQFQQRVFPIKGVVQHYTWGGFGFLPRLLADPNPEGKPFAEYWLGAHPNCPSTLADGGRCLDAVLSENPDVLLGAGTHARFGHLPFLLKLLDVRQMLSIQVHPNKQEAAAGFARENAAGIPLKAPHRNYRDDNHKPEIMIALSEFWLLHGFKPEAELRATLRSVPELASLLPLFERGLYQGLYEHVMHLDQGEVDRRLRPLAERIGPLYRRGALDKASPDFWAARALETFPGNGSIDRGLFSIYFFNLLRLSPGEGIFQDAGLPHAYLEGQNVELMANSDNVLRAGLTDKHMDVPELLRLVRFEATQPNILRPAEPPCATYPAPVPEFAIEACRLQAGTVRAASFPTASILVVTEGGGSATDGTDTWALEPATALYAAPGAALQLSATEELQFFTARVPGV</sequence>
<organism evidence="9 10">
    <name type="scientific">Flaviaesturariibacter amylovorans</name>
    <dbReference type="NCBI Taxonomy" id="1084520"/>
    <lineage>
        <taxon>Bacteria</taxon>
        <taxon>Pseudomonadati</taxon>
        <taxon>Bacteroidota</taxon>
        <taxon>Chitinophagia</taxon>
        <taxon>Chitinophagales</taxon>
        <taxon>Chitinophagaceae</taxon>
        <taxon>Flaviaestuariibacter</taxon>
    </lineage>
</organism>
<keyword evidence="10" id="KW-1185">Reference proteome</keyword>
<dbReference type="Pfam" id="PF20511">
    <property type="entry name" value="PMI_typeI_cat"/>
    <property type="match status" value="1"/>
</dbReference>
<dbReference type="PANTHER" id="PTHR10309:SF0">
    <property type="entry name" value="MANNOSE-6-PHOSPHATE ISOMERASE"/>
    <property type="match status" value="1"/>
</dbReference>
<keyword evidence="6" id="KW-0862">Zinc</keyword>
<dbReference type="Proteomes" id="UP001501725">
    <property type="component" value="Unassembled WGS sequence"/>
</dbReference>
<dbReference type="NCBIfam" id="TIGR00218">
    <property type="entry name" value="manA"/>
    <property type="match status" value="1"/>
</dbReference>
<proteinExistence type="inferred from homology"/>
<dbReference type="SUPFAM" id="SSF51182">
    <property type="entry name" value="RmlC-like cupins"/>
    <property type="match status" value="1"/>
</dbReference>
<dbReference type="PIRSF" id="PIRSF001480">
    <property type="entry name" value="Mannose-6-phosphate_isomerase"/>
    <property type="match status" value="1"/>
</dbReference>
<evidence type="ECO:0000256" key="7">
    <source>
        <dbReference type="ARBA" id="ARBA00023235"/>
    </source>
</evidence>
<evidence type="ECO:0000256" key="4">
    <source>
        <dbReference type="ARBA" id="ARBA00011956"/>
    </source>
</evidence>
<dbReference type="Gene3D" id="1.10.441.10">
    <property type="entry name" value="Phosphomannose Isomerase, domain 2"/>
    <property type="match status" value="1"/>
</dbReference>
<evidence type="ECO:0000256" key="3">
    <source>
        <dbReference type="ARBA" id="ARBA00010772"/>
    </source>
</evidence>
<evidence type="ECO:0000259" key="8">
    <source>
        <dbReference type="Pfam" id="PF20511"/>
    </source>
</evidence>
<comment type="catalytic activity">
    <reaction evidence="1">
        <text>D-mannose 6-phosphate = D-fructose 6-phosphate</text>
        <dbReference type="Rhea" id="RHEA:12356"/>
        <dbReference type="ChEBI" id="CHEBI:58735"/>
        <dbReference type="ChEBI" id="CHEBI:61527"/>
        <dbReference type="EC" id="5.3.1.8"/>
    </reaction>
</comment>
<dbReference type="PRINTS" id="PR00714">
    <property type="entry name" value="MAN6PISMRASE"/>
</dbReference>
<dbReference type="GO" id="GO:0016853">
    <property type="term" value="F:isomerase activity"/>
    <property type="evidence" value="ECO:0007669"/>
    <property type="project" value="UniProtKB-KW"/>
</dbReference>
<accession>A0ABP8H0W6</accession>
<dbReference type="PROSITE" id="PS00965">
    <property type="entry name" value="PMI_I_1"/>
    <property type="match status" value="1"/>
</dbReference>
<dbReference type="InterPro" id="IPR046457">
    <property type="entry name" value="PMI_typeI_cat"/>
</dbReference>